<dbReference type="Pfam" id="PF04389">
    <property type="entry name" value="Peptidase_M28"/>
    <property type="match status" value="1"/>
</dbReference>
<keyword evidence="5" id="KW-0378">Hydrolase</keyword>
<evidence type="ECO:0000256" key="3">
    <source>
        <dbReference type="ARBA" id="ARBA00022723"/>
    </source>
</evidence>
<dbReference type="GO" id="GO:0008235">
    <property type="term" value="F:metalloexopeptidase activity"/>
    <property type="evidence" value="ECO:0007669"/>
    <property type="project" value="InterPro"/>
</dbReference>
<comment type="caution">
    <text evidence="9">The sequence shown here is derived from an EMBL/GenBank/DDBJ whole genome shotgun (WGS) entry which is preliminary data.</text>
</comment>
<protein>
    <submittedName>
        <fullName evidence="9">M28 family peptidase</fullName>
    </submittedName>
</protein>
<dbReference type="CDD" id="cd04821">
    <property type="entry name" value="PA_M28_1_2"/>
    <property type="match status" value="1"/>
</dbReference>
<evidence type="ECO:0000256" key="2">
    <source>
        <dbReference type="ARBA" id="ARBA00022670"/>
    </source>
</evidence>
<dbReference type="AlphaFoldDB" id="A0A842HX03"/>
<proteinExistence type="predicted"/>
<feature type="chain" id="PRO_5032433158" evidence="7">
    <location>
        <begin position="19"/>
        <end position="548"/>
    </location>
</feature>
<sequence length="548" mass="58268">MATPLALFSLTLAASALAQDSAPEISLDTLRTVTETLSSDAYEGRAPTTPGEELTVSLIAERFEQAGLQPGNDGGWYQDVPLVEITADPDTAAFGYTAGDATTALSYGDEAVFWTKRIVPSVDVENAELVFVGYGINAPERGWNDYEGIDMTGRIAVILVNDPDFAEGGDEGLFDGRAMTYYGRWTYKYEEAARQGAAGAIIVHDTAPAAYGWSVVESSWTGPQLDMDAADNHMDRVPIEGWVTNDVAHGMLAAAGQDLDVLSDAARQPGFTAVPLGITASAHLDNAIRRQASRNVIGVLPGSARPDEYVIYTAHWDHLGRCTPDETGDDICNGALDNATGTAGLIALAEAHAAAGPAERSLIFLAVTAEESGLLGSAYYAANPVFPAAQTVGGVNMDGLNIIGPSRNVVVVGYGKSELEAYLDRAAASQGRRVEPEPSPERGSFFRSDHFSLARVGVPMLYADSGEDLVEGGAEAGRAAVEDYIAAHYHAPSDEYDPDWDWSGAVLDLGLYYAIGRELADSEDWPNWNPDAEFRAARDASRAEAGDE</sequence>
<dbReference type="InterPro" id="IPR046450">
    <property type="entry name" value="PA_dom_sf"/>
</dbReference>
<dbReference type="GO" id="GO:0046872">
    <property type="term" value="F:metal ion binding"/>
    <property type="evidence" value="ECO:0007669"/>
    <property type="project" value="UniProtKB-KW"/>
</dbReference>
<keyword evidence="4 7" id="KW-0732">Signal</keyword>
<name>A0A842HX03_9SPHN</name>
<dbReference type="InterPro" id="IPR007484">
    <property type="entry name" value="Peptidase_M28"/>
</dbReference>
<keyword evidence="3" id="KW-0479">Metal-binding</keyword>
<dbReference type="EMBL" id="JACJVJ010000001">
    <property type="protein sequence ID" value="MBC2777492.1"/>
    <property type="molecule type" value="Genomic_DNA"/>
</dbReference>
<evidence type="ECO:0000313" key="9">
    <source>
        <dbReference type="EMBL" id="MBC2777492.1"/>
    </source>
</evidence>
<gene>
    <name evidence="9" type="ORF">H6P80_07645</name>
</gene>
<evidence type="ECO:0000256" key="7">
    <source>
        <dbReference type="SAM" id="SignalP"/>
    </source>
</evidence>
<feature type="signal peptide" evidence="7">
    <location>
        <begin position="1"/>
        <end position="18"/>
    </location>
</feature>
<dbReference type="PANTHER" id="PTHR12147">
    <property type="entry name" value="METALLOPEPTIDASE M28 FAMILY MEMBER"/>
    <property type="match status" value="1"/>
</dbReference>
<keyword evidence="6" id="KW-0862">Zinc</keyword>
<dbReference type="GO" id="GO:0004177">
    <property type="term" value="F:aminopeptidase activity"/>
    <property type="evidence" value="ECO:0007669"/>
    <property type="project" value="UniProtKB-KW"/>
</dbReference>
<evidence type="ECO:0000259" key="8">
    <source>
        <dbReference type="Pfam" id="PF04389"/>
    </source>
</evidence>
<evidence type="ECO:0000256" key="4">
    <source>
        <dbReference type="ARBA" id="ARBA00022729"/>
    </source>
</evidence>
<organism evidence="9 10">
    <name type="scientific">Parasphingopyxis marina</name>
    <dbReference type="NCBI Taxonomy" id="2761622"/>
    <lineage>
        <taxon>Bacteria</taxon>
        <taxon>Pseudomonadati</taxon>
        <taxon>Pseudomonadota</taxon>
        <taxon>Alphaproteobacteria</taxon>
        <taxon>Sphingomonadales</taxon>
        <taxon>Sphingomonadaceae</taxon>
        <taxon>Parasphingopyxis</taxon>
    </lineage>
</organism>
<dbReference type="FunFam" id="3.40.630.10:FF:000088">
    <property type="entry name" value="Peptidase M20"/>
    <property type="match status" value="1"/>
</dbReference>
<dbReference type="Gene3D" id="3.40.630.10">
    <property type="entry name" value="Zn peptidases"/>
    <property type="match status" value="1"/>
</dbReference>
<dbReference type="GO" id="GO:0006508">
    <property type="term" value="P:proteolysis"/>
    <property type="evidence" value="ECO:0007669"/>
    <property type="project" value="UniProtKB-KW"/>
</dbReference>
<dbReference type="Gene3D" id="3.50.30.30">
    <property type="match status" value="1"/>
</dbReference>
<evidence type="ECO:0000256" key="1">
    <source>
        <dbReference type="ARBA" id="ARBA00022438"/>
    </source>
</evidence>
<evidence type="ECO:0000256" key="5">
    <source>
        <dbReference type="ARBA" id="ARBA00022801"/>
    </source>
</evidence>
<dbReference type="SUPFAM" id="SSF52025">
    <property type="entry name" value="PA domain"/>
    <property type="match status" value="1"/>
</dbReference>
<dbReference type="InterPro" id="IPR045175">
    <property type="entry name" value="M28_fam"/>
</dbReference>
<keyword evidence="1" id="KW-0031">Aminopeptidase</keyword>
<keyword evidence="10" id="KW-1185">Reference proteome</keyword>
<evidence type="ECO:0000256" key="6">
    <source>
        <dbReference type="ARBA" id="ARBA00022833"/>
    </source>
</evidence>
<dbReference type="PANTHER" id="PTHR12147:SF56">
    <property type="entry name" value="AMINOPEPTIDASE YDR415C-RELATED"/>
    <property type="match status" value="1"/>
</dbReference>
<reference evidence="9 10" key="1">
    <citation type="submission" date="2020-08" db="EMBL/GenBank/DDBJ databases">
        <title>Draft genome sequence of Parasphingopyxis sp. GrpM-11.</title>
        <authorList>
            <person name="Oh J."/>
            <person name="Roh D.-H."/>
        </authorList>
    </citation>
    <scope>NUCLEOTIDE SEQUENCE [LARGE SCALE GENOMIC DNA]</scope>
    <source>
        <strain evidence="9 10">GrpM-11</strain>
    </source>
</reference>
<feature type="domain" description="Peptidase M28" evidence="8">
    <location>
        <begin position="295"/>
        <end position="509"/>
    </location>
</feature>
<evidence type="ECO:0000313" key="10">
    <source>
        <dbReference type="Proteomes" id="UP000564378"/>
    </source>
</evidence>
<dbReference type="Proteomes" id="UP000564378">
    <property type="component" value="Unassembled WGS sequence"/>
</dbReference>
<dbReference type="SUPFAM" id="SSF53187">
    <property type="entry name" value="Zn-dependent exopeptidases"/>
    <property type="match status" value="1"/>
</dbReference>
<accession>A0A842HX03</accession>
<keyword evidence="2" id="KW-0645">Protease</keyword>